<reference evidence="2" key="1">
    <citation type="submission" date="2019-05" db="EMBL/GenBank/DDBJ databases">
        <authorList>
            <person name="Piombo E."/>
        </authorList>
    </citation>
    <scope>NUCLEOTIDE SEQUENCE</scope>
    <source>
        <strain evidence="2">C2S</strain>
    </source>
</reference>
<proteinExistence type="predicted"/>
<comment type="caution">
    <text evidence="2">The sequence shown here is derived from an EMBL/GenBank/DDBJ whole genome shotgun (WGS) entry which is preliminary data.</text>
</comment>
<gene>
    <name evidence="2" type="ORF">C2S_12196</name>
</gene>
<organism evidence="2 3">
    <name type="scientific">Fusarium fujikuroi</name>
    <name type="common">Bakanae and foot rot disease fungus</name>
    <name type="synonym">Gibberella fujikuroi</name>
    <dbReference type="NCBI Taxonomy" id="5127"/>
    <lineage>
        <taxon>Eukaryota</taxon>
        <taxon>Fungi</taxon>
        <taxon>Dikarya</taxon>
        <taxon>Ascomycota</taxon>
        <taxon>Pezizomycotina</taxon>
        <taxon>Sordariomycetes</taxon>
        <taxon>Hypocreomycetidae</taxon>
        <taxon>Hypocreales</taxon>
        <taxon>Nectriaceae</taxon>
        <taxon>Fusarium</taxon>
        <taxon>Fusarium fujikuroi species complex</taxon>
    </lineage>
</organism>
<feature type="compositionally biased region" description="Basic and acidic residues" evidence="1">
    <location>
        <begin position="55"/>
        <end position="64"/>
    </location>
</feature>
<dbReference type="AlphaFoldDB" id="A0A0I9XWV2"/>
<accession>A0A0I9XWV2</accession>
<sequence length="74" mass="8384">MPKPLNVSYHIRTRADRLFLNQLAGTDSITISSGFSGYRLKLSFTTTKCWDSVEREGPSNDNDIKNIMPNTTDF</sequence>
<feature type="region of interest" description="Disordered" evidence="1">
    <location>
        <begin position="55"/>
        <end position="74"/>
    </location>
</feature>
<name>A0A0I9XWV2_FUSFU</name>
<evidence type="ECO:0000313" key="3">
    <source>
        <dbReference type="Proteomes" id="UP000760494"/>
    </source>
</evidence>
<dbReference type="Proteomes" id="UP000760494">
    <property type="component" value="Unassembled WGS sequence"/>
</dbReference>
<protein>
    <submittedName>
        <fullName evidence="2">Uncharacterized protein</fullName>
    </submittedName>
</protein>
<evidence type="ECO:0000256" key="1">
    <source>
        <dbReference type="SAM" id="MobiDB-lite"/>
    </source>
</evidence>
<evidence type="ECO:0000313" key="2">
    <source>
        <dbReference type="EMBL" id="VTT81835.1"/>
    </source>
</evidence>
<dbReference type="EMBL" id="CABFJX010000409">
    <property type="protein sequence ID" value="VTT81835.1"/>
    <property type="molecule type" value="Genomic_DNA"/>
</dbReference>